<evidence type="ECO:0000313" key="2">
    <source>
        <dbReference type="EMBL" id="RPA77850.1"/>
    </source>
</evidence>
<sequence length="260" mass="30078">MATIRDTTKAHPYTSMGTAMDSTKLVPNPEPNQGSYILLRVPIGTTATFSFIPLIPREKVENDGKVRKSALYWTITHLLPRPSQEMRTVKPVLQDGWQIDGRPLTSTELRMLFYYLDSTFHADRCRMLVPLAYTLCMVRVPAYSRGYDKSFARKLGDLRYIKSMLEEAVCNAYHIFNKDSSVVKRYHIDLESTFRRTIRKVRAVMAALERETTRKKSKKREKVTDSSREPSVVALERMNQDWDRYLRLCSKRATIPTCPS</sequence>
<keyword evidence="3" id="KW-1185">Reference proteome</keyword>
<dbReference type="Proteomes" id="UP000275078">
    <property type="component" value="Unassembled WGS sequence"/>
</dbReference>
<name>A0A3N4I173_ASCIM</name>
<proteinExistence type="predicted"/>
<gene>
    <name evidence="2" type="ORF">BJ508DRAFT_329859</name>
</gene>
<protein>
    <submittedName>
        <fullName evidence="2">Uncharacterized protein</fullName>
    </submittedName>
</protein>
<evidence type="ECO:0000256" key="1">
    <source>
        <dbReference type="SAM" id="MobiDB-lite"/>
    </source>
</evidence>
<dbReference type="EMBL" id="ML119720">
    <property type="protein sequence ID" value="RPA77850.1"/>
    <property type="molecule type" value="Genomic_DNA"/>
</dbReference>
<organism evidence="2 3">
    <name type="scientific">Ascobolus immersus RN42</name>
    <dbReference type="NCBI Taxonomy" id="1160509"/>
    <lineage>
        <taxon>Eukaryota</taxon>
        <taxon>Fungi</taxon>
        <taxon>Dikarya</taxon>
        <taxon>Ascomycota</taxon>
        <taxon>Pezizomycotina</taxon>
        <taxon>Pezizomycetes</taxon>
        <taxon>Pezizales</taxon>
        <taxon>Ascobolaceae</taxon>
        <taxon>Ascobolus</taxon>
    </lineage>
</organism>
<evidence type="ECO:0000313" key="3">
    <source>
        <dbReference type="Proteomes" id="UP000275078"/>
    </source>
</evidence>
<reference evidence="2 3" key="1">
    <citation type="journal article" date="2018" name="Nat. Ecol. Evol.">
        <title>Pezizomycetes genomes reveal the molecular basis of ectomycorrhizal truffle lifestyle.</title>
        <authorList>
            <person name="Murat C."/>
            <person name="Payen T."/>
            <person name="Noel B."/>
            <person name="Kuo A."/>
            <person name="Morin E."/>
            <person name="Chen J."/>
            <person name="Kohler A."/>
            <person name="Krizsan K."/>
            <person name="Balestrini R."/>
            <person name="Da Silva C."/>
            <person name="Montanini B."/>
            <person name="Hainaut M."/>
            <person name="Levati E."/>
            <person name="Barry K.W."/>
            <person name="Belfiori B."/>
            <person name="Cichocki N."/>
            <person name="Clum A."/>
            <person name="Dockter R.B."/>
            <person name="Fauchery L."/>
            <person name="Guy J."/>
            <person name="Iotti M."/>
            <person name="Le Tacon F."/>
            <person name="Lindquist E.A."/>
            <person name="Lipzen A."/>
            <person name="Malagnac F."/>
            <person name="Mello A."/>
            <person name="Molinier V."/>
            <person name="Miyauchi S."/>
            <person name="Poulain J."/>
            <person name="Riccioni C."/>
            <person name="Rubini A."/>
            <person name="Sitrit Y."/>
            <person name="Splivallo R."/>
            <person name="Traeger S."/>
            <person name="Wang M."/>
            <person name="Zifcakova L."/>
            <person name="Wipf D."/>
            <person name="Zambonelli A."/>
            <person name="Paolocci F."/>
            <person name="Nowrousian M."/>
            <person name="Ottonello S."/>
            <person name="Baldrian P."/>
            <person name="Spatafora J.W."/>
            <person name="Henrissat B."/>
            <person name="Nagy L.G."/>
            <person name="Aury J.M."/>
            <person name="Wincker P."/>
            <person name="Grigoriev I.V."/>
            <person name="Bonfante P."/>
            <person name="Martin F.M."/>
        </authorList>
    </citation>
    <scope>NUCLEOTIDE SEQUENCE [LARGE SCALE GENOMIC DNA]</scope>
    <source>
        <strain evidence="2 3">RN42</strain>
    </source>
</reference>
<feature type="region of interest" description="Disordered" evidence="1">
    <location>
        <begin position="1"/>
        <end position="26"/>
    </location>
</feature>
<dbReference type="AlphaFoldDB" id="A0A3N4I173"/>
<accession>A0A3N4I173</accession>